<dbReference type="EMBL" id="BAAARB010000009">
    <property type="protein sequence ID" value="GAA2380582.1"/>
    <property type="molecule type" value="Genomic_DNA"/>
</dbReference>
<keyword evidence="1 2" id="KW-0238">DNA-binding</keyword>
<gene>
    <name evidence="4" type="ORF">GCM10009855_20800</name>
</gene>
<protein>
    <submittedName>
        <fullName evidence="4">TetR/AcrR family transcriptional regulator</fullName>
    </submittedName>
</protein>
<dbReference type="PROSITE" id="PS50977">
    <property type="entry name" value="HTH_TETR_2"/>
    <property type="match status" value="1"/>
</dbReference>
<reference evidence="4 5" key="1">
    <citation type="journal article" date="2019" name="Int. J. Syst. Evol. Microbiol.">
        <title>The Global Catalogue of Microorganisms (GCM) 10K type strain sequencing project: providing services to taxonomists for standard genome sequencing and annotation.</title>
        <authorList>
            <consortium name="The Broad Institute Genomics Platform"/>
            <consortium name="The Broad Institute Genome Sequencing Center for Infectious Disease"/>
            <person name="Wu L."/>
            <person name="Ma J."/>
        </authorList>
    </citation>
    <scope>NUCLEOTIDE SEQUENCE [LARGE SCALE GENOMIC DNA]</scope>
    <source>
        <strain evidence="4 5">JCM 16227</strain>
    </source>
</reference>
<dbReference type="SUPFAM" id="SSF46689">
    <property type="entry name" value="Homeodomain-like"/>
    <property type="match status" value="1"/>
</dbReference>
<name>A0ABN3HHT3_9ACTN</name>
<comment type="caution">
    <text evidence="4">The sequence shown here is derived from an EMBL/GenBank/DDBJ whole genome shotgun (WGS) entry which is preliminary data.</text>
</comment>
<dbReference type="PANTHER" id="PTHR30055">
    <property type="entry name" value="HTH-TYPE TRANSCRIPTIONAL REGULATOR RUTR"/>
    <property type="match status" value="1"/>
</dbReference>
<sequence>MIPGAGRDDGHSMEVLVARGSASGVRNHDNADMLYSRLMLPDGPGPLELHVANAPAASPERADAARNRRLLLAAAKSLIDSQGASAVTMEAVARAAGVGKGTVFRRFGNRTGLMLALLDHSESDLQQAFLSGPEPLGPGAPPLDRLIAYGRARLKMTVDHLDILLEAGADQPDHLSHPVWAMSTLHVRMLLAEMGIDGRLEVTAHAVQAPLMALTVRHLLDVVGMTCEEIADDWEAMVRRFVNGS</sequence>
<dbReference type="PANTHER" id="PTHR30055:SF209">
    <property type="entry name" value="POSSIBLE TRANSCRIPTIONAL REGULATORY PROTEIN (PROBABLY TETR-FAMILY)"/>
    <property type="match status" value="1"/>
</dbReference>
<dbReference type="InterPro" id="IPR001647">
    <property type="entry name" value="HTH_TetR"/>
</dbReference>
<keyword evidence="5" id="KW-1185">Reference proteome</keyword>
<dbReference type="InterPro" id="IPR009057">
    <property type="entry name" value="Homeodomain-like_sf"/>
</dbReference>
<evidence type="ECO:0000256" key="2">
    <source>
        <dbReference type="PROSITE-ProRule" id="PRU00335"/>
    </source>
</evidence>
<evidence type="ECO:0000313" key="4">
    <source>
        <dbReference type="EMBL" id="GAA2380582.1"/>
    </source>
</evidence>
<evidence type="ECO:0000259" key="3">
    <source>
        <dbReference type="PROSITE" id="PS50977"/>
    </source>
</evidence>
<feature type="domain" description="HTH tetR-type" evidence="3">
    <location>
        <begin position="65"/>
        <end position="125"/>
    </location>
</feature>
<organism evidence="4 5">
    <name type="scientific">Gordonia cholesterolivorans</name>
    <dbReference type="NCBI Taxonomy" id="559625"/>
    <lineage>
        <taxon>Bacteria</taxon>
        <taxon>Bacillati</taxon>
        <taxon>Actinomycetota</taxon>
        <taxon>Actinomycetes</taxon>
        <taxon>Mycobacteriales</taxon>
        <taxon>Gordoniaceae</taxon>
        <taxon>Gordonia</taxon>
    </lineage>
</organism>
<dbReference type="PRINTS" id="PR00455">
    <property type="entry name" value="HTHTETR"/>
</dbReference>
<dbReference type="Proteomes" id="UP001501170">
    <property type="component" value="Unassembled WGS sequence"/>
</dbReference>
<feature type="DNA-binding region" description="H-T-H motif" evidence="2">
    <location>
        <begin position="88"/>
        <end position="107"/>
    </location>
</feature>
<dbReference type="Gene3D" id="1.10.357.10">
    <property type="entry name" value="Tetracycline Repressor, domain 2"/>
    <property type="match status" value="1"/>
</dbReference>
<evidence type="ECO:0000256" key="1">
    <source>
        <dbReference type="ARBA" id="ARBA00023125"/>
    </source>
</evidence>
<dbReference type="InterPro" id="IPR050109">
    <property type="entry name" value="HTH-type_TetR-like_transc_reg"/>
</dbReference>
<evidence type="ECO:0000313" key="5">
    <source>
        <dbReference type="Proteomes" id="UP001501170"/>
    </source>
</evidence>
<proteinExistence type="predicted"/>
<dbReference type="Pfam" id="PF00440">
    <property type="entry name" value="TetR_N"/>
    <property type="match status" value="1"/>
</dbReference>
<accession>A0ABN3HHT3</accession>